<accession>A0A7I8IPX8</accession>
<dbReference type="EMBL" id="CACRZD030000005">
    <property type="protein sequence ID" value="CAA6660017.1"/>
    <property type="molecule type" value="Genomic_DNA"/>
</dbReference>
<reference evidence="2 3" key="1">
    <citation type="submission" date="2019-12" db="EMBL/GenBank/DDBJ databases">
        <authorList>
            <person name="Scholz U."/>
            <person name="Mascher M."/>
            <person name="Fiebig A."/>
        </authorList>
    </citation>
    <scope>NUCLEOTIDE SEQUENCE</scope>
</reference>
<evidence type="ECO:0000313" key="2">
    <source>
        <dbReference type="EMBL" id="CAA2620268.1"/>
    </source>
</evidence>
<dbReference type="PANTHER" id="PTHR34684:SF1">
    <property type="entry name" value="OS08G0192200 PROTEIN"/>
    <property type="match status" value="1"/>
</dbReference>
<proteinExistence type="predicted"/>
<dbReference type="PANTHER" id="PTHR34684">
    <property type="entry name" value="OS08G0192200 PROTEIN"/>
    <property type="match status" value="1"/>
</dbReference>
<dbReference type="AlphaFoldDB" id="A0A7I8IPX8"/>
<feature type="compositionally biased region" description="Basic and acidic residues" evidence="1">
    <location>
        <begin position="196"/>
        <end position="215"/>
    </location>
</feature>
<feature type="region of interest" description="Disordered" evidence="1">
    <location>
        <begin position="77"/>
        <end position="251"/>
    </location>
</feature>
<evidence type="ECO:0000313" key="3">
    <source>
        <dbReference type="Proteomes" id="UP001189122"/>
    </source>
</evidence>
<gene>
    <name evidence="2" type="ORF">SI7747_05006437</name>
</gene>
<keyword evidence="3" id="KW-1185">Reference proteome</keyword>
<dbReference type="EMBL" id="LR743592">
    <property type="protein sequence ID" value="CAA2620268.1"/>
    <property type="molecule type" value="Genomic_DNA"/>
</dbReference>
<organism evidence="2">
    <name type="scientific">Spirodela intermedia</name>
    <name type="common">Intermediate duckweed</name>
    <dbReference type="NCBI Taxonomy" id="51605"/>
    <lineage>
        <taxon>Eukaryota</taxon>
        <taxon>Viridiplantae</taxon>
        <taxon>Streptophyta</taxon>
        <taxon>Embryophyta</taxon>
        <taxon>Tracheophyta</taxon>
        <taxon>Spermatophyta</taxon>
        <taxon>Magnoliopsida</taxon>
        <taxon>Liliopsida</taxon>
        <taxon>Araceae</taxon>
        <taxon>Lemnoideae</taxon>
        <taxon>Spirodela</taxon>
    </lineage>
</organism>
<protein>
    <submittedName>
        <fullName evidence="2">Uncharacterized protein</fullName>
    </submittedName>
</protein>
<feature type="compositionally biased region" description="Basic and acidic residues" evidence="1">
    <location>
        <begin position="222"/>
        <end position="235"/>
    </location>
</feature>
<sequence>MDLETENRLATMLMEEARRLRLQADKEGVGVYLHQPKVRGRPNSRFLTATVVGVQQANRAVEVNEMWRAREKELELDSRLSHRDRRERHQSDQSKESPSSRNAPSSSKHKRTDFLSNENDGLRDEEVEEFLQSRMKRGRGAVGSRMDEPGPYPVCNPSSPNEKIFPSHEVSPLEESRRRRVLGPEKPSSFLPLRKQLKEASSSRRDSTKVDDDSRSKRRRRHSEDVECRSEESRIGGRRTRSKGTAAGADETGGRSRIFCAVCNATVL</sequence>
<evidence type="ECO:0000256" key="1">
    <source>
        <dbReference type="SAM" id="MobiDB-lite"/>
    </source>
</evidence>
<dbReference type="Proteomes" id="UP001189122">
    <property type="component" value="Unassembled WGS sequence"/>
</dbReference>
<feature type="compositionally biased region" description="Low complexity" evidence="1">
    <location>
        <begin position="96"/>
        <end position="106"/>
    </location>
</feature>
<name>A0A7I8IPX8_SPIIN</name>